<organism evidence="2 3">
    <name type="scientific">Sulfurisphaera tokodaii</name>
    <dbReference type="NCBI Taxonomy" id="111955"/>
    <lineage>
        <taxon>Archaea</taxon>
        <taxon>Thermoproteota</taxon>
        <taxon>Thermoprotei</taxon>
        <taxon>Sulfolobales</taxon>
        <taxon>Sulfolobaceae</taxon>
        <taxon>Sulfurisphaera</taxon>
    </lineage>
</organism>
<reference evidence="2" key="1">
    <citation type="journal article" date="2020" name="bioRxiv">
        <title>A rank-normalized archaeal taxonomy based on genome phylogeny resolves widespread incomplete and uneven classifications.</title>
        <authorList>
            <person name="Rinke C."/>
            <person name="Chuvochina M."/>
            <person name="Mussig A.J."/>
            <person name="Chaumeil P.-A."/>
            <person name="Waite D.W."/>
            <person name="Whitman W.B."/>
            <person name="Parks D.H."/>
            <person name="Hugenholtz P."/>
        </authorList>
    </citation>
    <scope>NUCLEOTIDE SEQUENCE</scope>
    <source>
        <strain evidence="2">UBA8838</strain>
    </source>
</reference>
<dbReference type="Proteomes" id="UP000646844">
    <property type="component" value="Unassembled WGS sequence"/>
</dbReference>
<keyword evidence="1" id="KW-0472">Membrane</keyword>
<name>A0A832TMG0_9CREN</name>
<evidence type="ECO:0000313" key="3">
    <source>
        <dbReference type="Proteomes" id="UP000646844"/>
    </source>
</evidence>
<proteinExistence type="predicted"/>
<accession>A0A832TMG0</accession>
<evidence type="ECO:0000256" key="1">
    <source>
        <dbReference type="SAM" id="Phobius"/>
    </source>
</evidence>
<protein>
    <submittedName>
        <fullName evidence="2">Uncharacterized protein</fullName>
    </submittedName>
</protein>
<feature type="transmembrane region" description="Helical" evidence="1">
    <location>
        <begin position="7"/>
        <end position="28"/>
    </location>
</feature>
<dbReference type="EMBL" id="DUJO01000062">
    <property type="protein sequence ID" value="HII75443.1"/>
    <property type="molecule type" value="Genomic_DNA"/>
</dbReference>
<sequence length="72" mass="7785">MNVKMWGLILVGGILTAISIGLEVMYSFSLLKPNPAAFYYIPGGMDYAGEFLALIGLILILAGSLFTRESNK</sequence>
<dbReference type="AlphaFoldDB" id="A0A832TMG0"/>
<evidence type="ECO:0000313" key="2">
    <source>
        <dbReference type="EMBL" id="HII75443.1"/>
    </source>
</evidence>
<keyword evidence="1" id="KW-1133">Transmembrane helix</keyword>
<keyword evidence="1" id="KW-0812">Transmembrane</keyword>
<gene>
    <name evidence="2" type="ORF">HA332_13995</name>
</gene>
<feature type="transmembrane region" description="Helical" evidence="1">
    <location>
        <begin position="48"/>
        <end position="67"/>
    </location>
</feature>
<comment type="caution">
    <text evidence="2">The sequence shown here is derived from an EMBL/GenBank/DDBJ whole genome shotgun (WGS) entry which is preliminary data.</text>
</comment>